<protein>
    <recommendedName>
        <fullName evidence="2">Coenzyme Q-binding protein COQ10 START domain-containing protein</fullName>
    </recommendedName>
</protein>
<accession>A0A381UJZ4</accession>
<dbReference type="AlphaFoldDB" id="A0A381UJZ4"/>
<name>A0A381UJZ4_9ZZZZ</name>
<dbReference type="EMBL" id="UINC01006592">
    <property type="protein sequence ID" value="SVA28475.1"/>
    <property type="molecule type" value="Genomic_DNA"/>
</dbReference>
<organism evidence="1">
    <name type="scientific">marine metagenome</name>
    <dbReference type="NCBI Taxonomy" id="408172"/>
    <lineage>
        <taxon>unclassified sequences</taxon>
        <taxon>metagenomes</taxon>
        <taxon>ecological metagenomes</taxon>
    </lineage>
</organism>
<dbReference type="CDD" id="cd07812">
    <property type="entry name" value="SRPBCC"/>
    <property type="match status" value="1"/>
</dbReference>
<proteinExistence type="predicted"/>
<evidence type="ECO:0008006" key="2">
    <source>
        <dbReference type="Google" id="ProtNLM"/>
    </source>
</evidence>
<evidence type="ECO:0000313" key="1">
    <source>
        <dbReference type="EMBL" id="SVA28475.1"/>
    </source>
</evidence>
<sequence length="142" mass="15727">MAAPPEEVWALVSDLTRMGEWSPEAKGGRWAGGVDGPAVGAVFKGRNRNGRYRWPTNVAVIECDPPRRFAFRLNIPLMGGCDWVYDIEPTGEGCRVTESWVDFRKRSLVVVGRILSGVADRATHNRAGMEQTLDRLADHFAA</sequence>
<dbReference type="InterPro" id="IPR019587">
    <property type="entry name" value="Polyketide_cyclase/dehydratase"/>
</dbReference>
<dbReference type="Gene3D" id="3.30.530.20">
    <property type="match status" value="1"/>
</dbReference>
<dbReference type="InterPro" id="IPR023393">
    <property type="entry name" value="START-like_dom_sf"/>
</dbReference>
<dbReference type="Pfam" id="PF10604">
    <property type="entry name" value="Polyketide_cyc2"/>
    <property type="match status" value="1"/>
</dbReference>
<dbReference type="SUPFAM" id="SSF55961">
    <property type="entry name" value="Bet v1-like"/>
    <property type="match status" value="1"/>
</dbReference>
<gene>
    <name evidence="1" type="ORF">METZ01_LOCUS81329</name>
</gene>
<reference evidence="1" key="1">
    <citation type="submission" date="2018-05" db="EMBL/GenBank/DDBJ databases">
        <authorList>
            <person name="Lanie J.A."/>
            <person name="Ng W.-L."/>
            <person name="Kazmierczak K.M."/>
            <person name="Andrzejewski T.M."/>
            <person name="Davidsen T.M."/>
            <person name="Wayne K.J."/>
            <person name="Tettelin H."/>
            <person name="Glass J.I."/>
            <person name="Rusch D."/>
            <person name="Podicherti R."/>
            <person name="Tsui H.-C.T."/>
            <person name="Winkler M.E."/>
        </authorList>
    </citation>
    <scope>NUCLEOTIDE SEQUENCE</scope>
</reference>